<dbReference type="AlphaFoldDB" id="A0AAV7EY21"/>
<evidence type="ECO:0000256" key="2">
    <source>
        <dbReference type="ARBA" id="ARBA00023157"/>
    </source>
</evidence>
<protein>
    <recommendedName>
        <fullName evidence="3">Bulb-type lectin domain-containing protein</fullName>
    </recommendedName>
</protein>
<dbReference type="InterPro" id="IPR001480">
    <property type="entry name" value="Bulb-type_lectin_dom"/>
</dbReference>
<evidence type="ECO:0000313" key="5">
    <source>
        <dbReference type="Proteomes" id="UP000825729"/>
    </source>
</evidence>
<evidence type="ECO:0000313" key="4">
    <source>
        <dbReference type="EMBL" id="KAG9452816.1"/>
    </source>
</evidence>
<dbReference type="InterPro" id="IPR036426">
    <property type="entry name" value="Bulb-type_lectin_dom_sf"/>
</dbReference>
<dbReference type="EMBL" id="JAINDJ010000003">
    <property type="protein sequence ID" value="KAG9452816.1"/>
    <property type="molecule type" value="Genomic_DNA"/>
</dbReference>
<keyword evidence="5" id="KW-1185">Reference proteome</keyword>
<dbReference type="GO" id="GO:0048544">
    <property type="term" value="P:recognition of pollen"/>
    <property type="evidence" value="ECO:0007669"/>
    <property type="project" value="InterPro"/>
</dbReference>
<dbReference type="Pfam" id="PF00954">
    <property type="entry name" value="S_locus_glycop"/>
    <property type="match status" value="1"/>
</dbReference>
<dbReference type="PANTHER" id="PTHR32444:SF198">
    <property type="entry name" value="BULB-TYPE LECTIN DOMAIN-CONTAINING PROTEIN"/>
    <property type="match status" value="1"/>
</dbReference>
<comment type="caution">
    <text evidence="4">The sequence shown here is derived from an EMBL/GenBank/DDBJ whole genome shotgun (WGS) entry which is preliminary data.</text>
</comment>
<feature type="domain" description="Bulb-type lectin" evidence="3">
    <location>
        <begin position="109"/>
        <end position="242"/>
    </location>
</feature>
<dbReference type="Pfam" id="PF01453">
    <property type="entry name" value="B_lectin"/>
    <property type="match status" value="1"/>
</dbReference>
<dbReference type="CDD" id="cd00028">
    <property type="entry name" value="B_lectin"/>
    <property type="match status" value="1"/>
</dbReference>
<dbReference type="PROSITE" id="PS50927">
    <property type="entry name" value="BULB_LECTIN"/>
    <property type="match status" value="1"/>
</dbReference>
<proteinExistence type="predicted"/>
<evidence type="ECO:0000256" key="1">
    <source>
        <dbReference type="ARBA" id="ARBA00022729"/>
    </source>
</evidence>
<keyword evidence="1" id="KW-0732">Signal</keyword>
<accession>A0AAV7EY21</accession>
<evidence type="ECO:0000259" key="3">
    <source>
        <dbReference type="PROSITE" id="PS50927"/>
    </source>
</evidence>
<dbReference type="Proteomes" id="UP000825729">
    <property type="component" value="Unassembled WGS sequence"/>
</dbReference>
<dbReference type="InterPro" id="IPR000858">
    <property type="entry name" value="S_locus_glycoprot_dom"/>
</dbReference>
<dbReference type="PANTHER" id="PTHR32444">
    <property type="entry name" value="BULB-TYPE LECTIN DOMAIN-CONTAINING PROTEIN"/>
    <property type="match status" value="1"/>
</dbReference>
<dbReference type="Gene3D" id="2.90.10.10">
    <property type="entry name" value="Bulb-type lectin domain"/>
    <property type="match status" value="1"/>
</dbReference>
<organism evidence="4 5">
    <name type="scientific">Aristolochia fimbriata</name>
    <name type="common">White veined hardy Dutchman's pipe vine</name>
    <dbReference type="NCBI Taxonomy" id="158543"/>
    <lineage>
        <taxon>Eukaryota</taxon>
        <taxon>Viridiplantae</taxon>
        <taxon>Streptophyta</taxon>
        <taxon>Embryophyta</taxon>
        <taxon>Tracheophyta</taxon>
        <taxon>Spermatophyta</taxon>
        <taxon>Magnoliopsida</taxon>
        <taxon>Magnoliidae</taxon>
        <taxon>Piperales</taxon>
        <taxon>Aristolochiaceae</taxon>
        <taxon>Aristolochia</taxon>
    </lineage>
</organism>
<gene>
    <name evidence="4" type="ORF">H6P81_005720</name>
</gene>
<sequence length="500" mass="55235">MFAAFHTRCVIRSSSFNGAASRIFAEVKPCRSRALTVAGGRSLLRRFRCPVEMSSCVDLALPLRSTTFIAWAISPVSCGWIFEGRLPFTSQVPKHSNIRYILLGPVAARDTITPERGLKDGETLVSGGGRFALGFFSPGRGGSGRSNNNRYVGIWYTSVSLKPVPIVWVANRDTPIKDSSSSGSSSMISIQNGSLVIIDGGANTIIWSTPTFQSLNSSAIITDRGNLQLLSETAGATTLLWQSFDHAGSVHLPFMRLGIDVHSNHSRFLRSWKSPWDPSVGNFSLGISPIKPYQVFICSNSGTIYWRSGPWNSRSFLGLTTMELRYFKVLSTIVDEGGSAYFAYAPFNDSMYNTSVFSLNSSGNIEQLEWSEEKKEWFTYWAAPINPCDFYGRCGPWGFCNTSSTSRQCSCLSGFQPRFREDWKRGNWTGGCVKMNPLSCATTNASTCTSSTAMVKKNKKGNDVFVKMESVKPPDSIAWLSFDMRGRVLEELLLCGLRPR</sequence>
<dbReference type="SUPFAM" id="SSF51110">
    <property type="entry name" value="alpha-D-mannose-specific plant lectins"/>
    <property type="match status" value="1"/>
</dbReference>
<dbReference type="SMART" id="SM00108">
    <property type="entry name" value="B_lectin"/>
    <property type="match status" value="1"/>
</dbReference>
<name>A0AAV7EY21_ARIFI</name>
<reference evidence="4 5" key="1">
    <citation type="submission" date="2021-07" db="EMBL/GenBank/DDBJ databases">
        <title>The Aristolochia fimbriata genome: insights into angiosperm evolution, floral development and chemical biosynthesis.</title>
        <authorList>
            <person name="Jiao Y."/>
        </authorList>
    </citation>
    <scope>NUCLEOTIDE SEQUENCE [LARGE SCALE GENOMIC DNA]</scope>
    <source>
        <strain evidence="4">IBCAS-2021</strain>
        <tissue evidence="4">Leaf</tissue>
    </source>
</reference>
<keyword evidence="2" id="KW-1015">Disulfide bond</keyword>